<dbReference type="Proteomes" id="UP000230233">
    <property type="component" value="Chromosome I"/>
</dbReference>
<evidence type="ECO:0000313" key="3">
    <source>
        <dbReference type="Proteomes" id="UP000230233"/>
    </source>
</evidence>
<organism evidence="2 3">
    <name type="scientific">Caenorhabditis nigoni</name>
    <dbReference type="NCBI Taxonomy" id="1611254"/>
    <lineage>
        <taxon>Eukaryota</taxon>
        <taxon>Metazoa</taxon>
        <taxon>Ecdysozoa</taxon>
        <taxon>Nematoda</taxon>
        <taxon>Chromadorea</taxon>
        <taxon>Rhabditida</taxon>
        <taxon>Rhabditina</taxon>
        <taxon>Rhabditomorpha</taxon>
        <taxon>Rhabditoidea</taxon>
        <taxon>Rhabditidae</taxon>
        <taxon>Peloderinae</taxon>
        <taxon>Caenorhabditis</taxon>
    </lineage>
</organism>
<dbReference type="AlphaFoldDB" id="A0A2G5VDT9"/>
<reference evidence="3" key="1">
    <citation type="submission" date="2017-10" db="EMBL/GenBank/DDBJ databases">
        <title>Rapid genome shrinkage in a self-fertile nematode reveals novel sperm competition proteins.</title>
        <authorList>
            <person name="Yin D."/>
            <person name="Schwarz E.M."/>
            <person name="Thomas C.G."/>
            <person name="Felde R.L."/>
            <person name="Korf I.F."/>
            <person name="Cutter A.D."/>
            <person name="Schartner C.M."/>
            <person name="Ralston E.J."/>
            <person name="Meyer B.J."/>
            <person name="Haag E.S."/>
        </authorList>
    </citation>
    <scope>NUCLEOTIDE SEQUENCE [LARGE SCALE GENOMIC DNA]</scope>
    <source>
        <strain evidence="3">JU1422</strain>
    </source>
</reference>
<gene>
    <name evidence="2" type="primary">Cni-C45E1.4</name>
    <name evidence="2" type="synonym">Cnig_chr_I.g1020</name>
    <name evidence="2" type="ORF">B9Z55_001020</name>
</gene>
<keyword evidence="3" id="KW-1185">Reference proteome</keyword>
<feature type="signal peptide" evidence="1">
    <location>
        <begin position="1"/>
        <end position="23"/>
    </location>
</feature>
<comment type="caution">
    <text evidence="2">The sequence shown here is derived from an EMBL/GenBank/DDBJ whole genome shotgun (WGS) entry which is preliminary data.</text>
</comment>
<feature type="chain" id="PRO_5013687284" description="SXP/RAL-2 family protein Ani s 5-like cation-binding domain-containing protein" evidence="1">
    <location>
        <begin position="24"/>
        <end position="161"/>
    </location>
</feature>
<name>A0A2G5VDT9_9PELO</name>
<keyword evidence="1" id="KW-0732">Signal</keyword>
<dbReference type="OrthoDB" id="5776189at2759"/>
<protein>
    <recommendedName>
        <fullName evidence="4">SXP/RAL-2 family protein Ani s 5-like cation-binding domain-containing protein</fullName>
    </recommendedName>
</protein>
<proteinExistence type="predicted"/>
<evidence type="ECO:0000313" key="2">
    <source>
        <dbReference type="EMBL" id="PIC49912.1"/>
    </source>
</evidence>
<accession>A0A2G5VDT9</accession>
<sequence>MSPTLNCVALLLVSFILPSVVFCHEPEDYRPEEGLTGHNGVFQVLPWTKYELSLISSLHATANYPEVMKMVRDKLLISDVAPNDRRKIERMLKSLRPPPVFNDFLNEEEADQVRKAHSEKNVEGVLEVISKKLGDLPDFLRDQAITYLAKHTPTIQPPELL</sequence>
<evidence type="ECO:0008006" key="4">
    <source>
        <dbReference type="Google" id="ProtNLM"/>
    </source>
</evidence>
<evidence type="ECO:0000256" key="1">
    <source>
        <dbReference type="SAM" id="SignalP"/>
    </source>
</evidence>
<dbReference type="EMBL" id="PDUG01000001">
    <property type="protein sequence ID" value="PIC49912.1"/>
    <property type="molecule type" value="Genomic_DNA"/>
</dbReference>